<dbReference type="Pfam" id="PF00171">
    <property type="entry name" value="Aldedh"/>
    <property type="match status" value="1"/>
</dbReference>
<dbReference type="InterPro" id="IPR029510">
    <property type="entry name" value="Ald_DH_CS_GLU"/>
</dbReference>
<dbReference type="InterPro" id="IPR016161">
    <property type="entry name" value="Ald_DH/histidinol_DH"/>
</dbReference>
<feature type="active site" evidence="5">
    <location>
        <position position="223"/>
    </location>
</feature>
<dbReference type="Gene3D" id="3.40.309.10">
    <property type="entry name" value="Aldehyde Dehydrogenase, Chain A, domain 2"/>
    <property type="match status" value="1"/>
</dbReference>
<accession>A0ABZ0I7V8</accession>
<sequence>MNQRLSQETLIPTEFSETFQRQRTWFRDHRNPSRQERIEHLGALHALLVDHKEALIDAVNADFGRRSRHETILSELIQNQEGLKAAMKHLKHWMKPERRGLDITQYPLAKARLMPQPLGVVGIVAPWNFPISMAFAPLTGAFAAGNTAMIKMSENSENTAQLLKELAPQYLPKEKLAFFEDGGGRGPSFTQLPFDHLFFTGSPQTGKAVMSNCAKNLTPVTLELGGKSPTVVAPDYPITTAAERIMWVKLFNAGQICTNVDYLFLPENKVHEFVAAAKAVCQRRYPNPDNGDYTSIVDQRSWDRLHATLDDARQKGAQIIDIFDNWNSDPEKRLMAPRIVLGVNDDMDIMQREIFGPLLPIKTYKNPQEVIDYIDSKPHPLAFYVYSKDKKLAQWYINNTLSGGVSVNDGLIHAALHDLPFGGVGNSGMGHYHGKEGFLTFSKQRPVFYQGPLRVMNMLMPPYKGRADKLLEFTLKQNS</sequence>
<keyword evidence="2 4" id="KW-0560">Oxidoreductase</keyword>
<dbReference type="InterPro" id="IPR015590">
    <property type="entry name" value="Aldehyde_DH_dom"/>
</dbReference>
<dbReference type="PANTHER" id="PTHR43570:SF20">
    <property type="entry name" value="ALDEHYDE DEHYDROGENASE ALDX-RELATED"/>
    <property type="match status" value="1"/>
</dbReference>
<gene>
    <name evidence="8" type="ORF">R0135_08225</name>
</gene>
<dbReference type="SUPFAM" id="SSF53720">
    <property type="entry name" value="ALDH-like"/>
    <property type="match status" value="1"/>
</dbReference>
<dbReference type="InterPro" id="IPR016160">
    <property type="entry name" value="Ald_DH_CS_CYS"/>
</dbReference>
<dbReference type="PIRSF" id="PIRSF036492">
    <property type="entry name" value="ALDH"/>
    <property type="match status" value="1"/>
</dbReference>
<evidence type="ECO:0000256" key="2">
    <source>
        <dbReference type="ARBA" id="ARBA00023002"/>
    </source>
</evidence>
<reference evidence="8 9" key="1">
    <citation type="submission" date="2023-10" db="EMBL/GenBank/DDBJ databases">
        <title>Two novel species belonging to the OM43/NOR5 clade.</title>
        <authorList>
            <person name="Park M."/>
        </authorList>
    </citation>
    <scope>NUCLEOTIDE SEQUENCE [LARGE SCALE GENOMIC DNA]</scope>
    <source>
        <strain evidence="8 9">IMCC43200</strain>
    </source>
</reference>
<evidence type="ECO:0000313" key="9">
    <source>
        <dbReference type="Proteomes" id="UP001626537"/>
    </source>
</evidence>
<dbReference type="GO" id="GO:0050269">
    <property type="term" value="F:coniferyl-aldehyde dehydrogenase [NAD(P)+] activity"/>
    <property type="evidence" value="ECO:0007669"/>
    <property type="project" value="UniProtKB-EC"/>
</dbReference>
<protein>
    <recommendedName>
        <fullName evidence="4">Aldehyde dehydrogenase</fullName>
    </recommendedName>
</protein>
<dbReference type="Gene3D" id="3.40.605.10">
    <property type="entry name" value="Aldehyde Dehydrogenase, Chain A, domain 1"/>
    <property type="match status" value="1"/>
</dbReference>
<evidence type="ECO:0000256" key="6">
    <source>
        <dbReference type="RuleBase" id="RU003345"/>
    </source>
</evidence>
<evidence type="ECO:0000256" key="5">
    <source>
        <dbReference type="PROSITE-ProRule" id="PRU10007"/>
    </source>
</evidence>
<evidence type="ECO:0000313" key="8">
    <source>
        <dbReference type="EMBL" id="WOJ95148.1"/>
    </source>
</evidence>
<evidence type="ECO:0000259" key="7">
    <source>
        <dbReference type="Pfam" id="PF00171"/>
    </source>
</evidence>
<keyword evidence="3" id="KW-0520">NAD</keyword>
<feature type="domain" description="Aldehyde dehydrogenase" evidence="7">
    <location>
        <begin position="20"/>
        <end position="444"/>
    </location>
</feature>
<evidence type="ECO:0000256" key="1">
    <source>
        <dbReference type="ARBA" id="ARBA00009986"/>
    </source>
</evidence>
<dbReference type="PROSITE" id="PS00070">
    <property type="entry name" value="ALDEHYDE_DEHYDR_CYS"/>
    <property type="match status" value="1"/>
</dbReference>
<dbReference type="InterPro" id="IPR012394">
    <property type="entry name" value="Aldehyde_DH_NAD(P)"/>
</dbReference>
<dbReference type="CDD" id="cd07133">
    <property type="entry name" value="ALDH_CALDH_CalB"/>
    <property type="match status" value="1"/>
</dbReference>
<dbReference type="PANTHER" id="PTHR43570">
    <property type="entry name" value="ALDEHYDE DEHYDROGENASE"/>
    <property type="match status" value="1"/>
</dbReference>
<dbReference type="InterPro" id="IPR016162">
    <property type="entry name" value="Ald_DH_N"/>
</dbReference>
<dbReference type="InterPro" id="IPR016163">
    <property type="entry name" value="Ald_DH_C"/>
</dbReference>
<evidence type="ECO:0000256" key="3">
    <source>
        <dbReference type="ARBA" id="ARBA00023027"/>
    </source>
</evidence>
<keyword evidence="9" id="KW-1185">Reference proteome</keyword>
<comment type="similarity">
    <text evidence="1 4 6">Belongs to the aldehyde dehydrogenase family.</text>
</comment>
<name>A0ABZ0I7V8_9GAMM</name>
<dbReference type="Proteomes" id="UP001626537">
    <property type="component" value="Chromosome"/>
</dbReference>
<dbReference type="EMBL" id="CP136864">
    <property type="protein sequence ID" value="WOJ95148.1"/>
    <property type="molecule type" value="Genomic_DNA"/>
</dbReference>
<organism evidence="8 9">
    <name type="scientific">Congregibacter variabilis</name>
    <dbReference type="NCBI Taxonomy" id="3081200"/>
    <lineage>
        <taxon>Bacteria</taxon>
        <taxon>Pseudomonadati</taxon>
        <taxon>Pseudomonadota</taxon>
        <taxon>Gammaproteobacteria</taxon>
        <taxon>Cellvibrionales</taxon>
        <taxon>Halieaceae</taxon>
        <taxon>Congregibacter</taxon>
    </lineage>
</organism>
<proteinExistence type="inferred from homology"/>
<evidence type="ECO:0000256" key="4">
    <source>
        <dbReference type="PIRNR" id="PIRNR036492"/>
    </source>
</evidence>
<dbReference type="PROSITE" id="PS00687">
    <property type="entry name" value="ALDEHYDE_DEHYDR_GLU"/>
    <property type="match status" value="1"/>
</dbReference>
<dbReference type="RefSeq" id="WP_407349782.1">
    <property type="nucleotide sequence ID" value="NZ_CP136864.1"/>
</dbReference>